<proteinExistence type="predicted"/>
<dbReference type="AlphaFoldDB" id="A0A7S0H6J9"/>
<dbReference type="EMBL" id="HBEM01026104">
    <property type="protein sequence ID" value="CAD8458798.1"/>
    <property type="molecule type" value="Transcribed_RNA"/>
</dbReference>
<name>A0A7S0H6J9_9EUKA</name>
<protein>
    <submittedName>
        <fullName evidence="2">Uncharacterized protein</fullName>
    </submittedName>
</protein>
<organism evidence="2">
    <name type="scientific">Amorphochlora amoebiformis</name>
    <dbReference type="NCBI Taxonomy" id="1561963"/>
    <lineage>
        <taxon>Eukaryota</taxon>
        <taxon>Sar</taxon>
        <taxon>Rhizaria</taxon>
        <taxon>Cercozoa</taxon>
        <taxon>Chlorarachniophyceae</taxon>
        <taxon>Amorphochlora</taxon>
    </lineage>
</organism>
<feature type="compositionally biased region" description="Acidic residues" evidence="1">
    <location>
        <begin position="370"/>
        <end position="388"/>
    </location>
</feature>
<sequence length="400" mass="46169">MFYNYEKEIEYFDKDALISDEEDYEFWDKMNPMPTLVFGSRTNRKFIPGDVVRIHSGYRQGEYAVILKYIAHTNKWGVATQAGKELISYRENQLRHFDPTLPLESLIDPADPDRDQTLAEIESWRANKTSYMLEREAELLDLADDPNHARDYGIAASKTRGMYAKISENIHNPVLQHIQNLHALFRPVELGRAINRMMNNPVLSEVMDTMKERVGSAEGPRLDANLLGQTQFLRDPTKRDLEPEFNDIRDELVEQYQHEILPNHGIFNWTTRPKYGLNRTAVREIVDNVNSIFRQNDPMYEKNTYLQNFTIAMEKKLLQFLDDPNEPPLPEEARPAATPTTTGVSSRIQDMDGLGPGDEEGLDLPPDLEVPGENEDAYEYEEDQEPEGYQDSQEMDNTFG</sequence>
<feature type="compositionally biased region" description="Polar residues" evidence="1">
    <location>
        <begin position="390"/>
        <end position="400"/>
    </location>
</feature>
<reference evidence="2" key="1">
    <citation type="submission" date="2021-01" db="EMBL/GenBank/DDBJ databases">
        <authorList>
            <person name="Corre E."/>
            <person name="Pelletier E."/>
            <person name="Niang G."/>
            <person name="Scheremetjew M."/>
            <person name="Finn R."/>
            <person name="Kale V."/>
            <person name="Holt S."/>
            <person name="Cochrane G."/>
            <person name="Meng A."/>
            <person name="Brown T."/>
            <person name="Cohen L."/>
        </authorList>
    </citation>
    <scope>NUCLEOTIDE SEQUENCE</scope>
    <source>
        <strain evidence="2">CCMP2058</strain>
    </source>
</reference>
<evidence type="ECO:0000313" key="2">
    <source>
        <dbReference type="EMBL" id="CAD8458798.1"/>
    </source>
</evidence>
<accession>A0A7S0H6J9</accession>
<evidence type="ECO:0000256" key="1">
    <source>
        <dbReference type="SAM" id="MobiDB-lite"/>
    </source>
</evidence>
<gene>
    <name evidence="2" type="ORF">LAMO00422_LOCUS17749</name>
</gene>
<feature type="region of interest" description="Disordered" evidence="1">
    <location>
        <begin position="321"/>
        <end position="400"/>
    </location>
</feature>